<comment type="caution">
    <text evidence="2">The sequence shown here is derived from an EMBL/GenBank/DDBJ whole genome shotgun (WGS) entry which is preliminary data.</text>
</comment>
<dbReference type="EMBL" id="LTDL01000014">
    <property type="protein sequence ID" value="OAG31862.1"/>
    <property type="molecule type" value="Genomic_DNA"/>
</dbReference>
<reference evidence="2 3" key="1">
    <citation type="submission" date="2016-02" db="EMBL/GenBank/DDBJ databases">
        <title>Discovery of a natural microsporidian pathogen with a broad tissue tropism in Caenorhabditis elegans.</title>
        <authorList>
            <person name="Luallen R.J."/>
            <person name="Reinke A.W."/>
            <person name="Tong L."/>
            <person name="Botts M.R."/>
            <person name="Felix M.-A."/>
            <person name="Troemel E.R."/>
        </authorList>
    </citation>
    <scope>NUCLEOTIDE SEQUENCE [LARGE SCALE GENOMIC DNA]</scope>
    <source>
        <strain evidence="2 3">JUm2807</strain>
    </source>
</reference>
<feature type="region of interest" description="Disordered" evidence="1">
    <location>
        <begin position="78"/>
        <end position="117"/>
    </location>
</feature>
<dbReference type="RefSeq" id="XP_067545463.1">
    <property type="nucleotide sequence ID" value="XM_067687755.1"/>
</dbReference>
<dbReference type="VEuPathDB" id="MicrosporidiaDB:NEDG_00337"/>
<protein>
    <submittedName>
        <fullName evidence="2">Uncharacterized protein</fullName>
    </submittedName>
</protein>
<organism evidence="2 3">
    <name type="scientific">Nematocida displodere</name>
    <dbReference type="NCBI Taxonomy" id="1805483"/>
    <lineage>
        <taxon>Eukaryota</taxon>
        <taxon>Fungi</taxon>
        <taxon>Fungi incertae sedis</taxon>
        <taxon>Microsporidia</taxon>
        <taxon>Nematocida</taxon>
    </lineage>
</organism>
<evidence type="ECO:0000256" key="1">
    <source>
        <dbReference type="SAM" id="MobiDB-lite"/>
    </source>
</evidence>
<gene>
    <name evidence="2" type="ORF">NEDG_00337</name>
</gene>
<dbReference type="GeneID" id="93646687"/>
<evidence type="ECO:0000313" key="2">
    <source>
        <dbReference type="EMBL" id="OAG31862.1"/>
    </source>
</evidence>
<feature type="compositionally biased region" description="Polar residues" evidence="1">
    <location>
        <begin position="107"/>
        <end position="117"/>
    </location>
</feature>
<name>A0A177EL85_9MICR</name>
<sequence length="117" mass="13146">MLERASDKSASELAASIRAAVEHTIYAVIDNKAIPKIQDFIQQHSIPIRTDPNKTILVLTGTSEHTYTLKHQLTTQLFDSTPTSFHNPKTNPKRPRPNNHTPKRAKPSQTQPNPTRT</sequence>
<dbReference type="AlphaFoldDB" id="A0A177EL85"/>
<feature type="compositionally biased region" description="Basic residues" evidence="1">
    <location>
        <begin position="91"/>
        <end position="106"/>
    </location>
</feature>
<keyword evidence="3" id="KW-1185">Reference proteome</keyword>
<evidence type="ECO:0000313" key="3">
    <source>
        <dbReference type="Proteomes" id="UP000185944"/>
    </source>
</evidence>
<dbReference type="Proteomes" id="UP000185944">
    <property type="component" value="Unassembled WGS sequence"/>
</dbReference>
<accession>A0A177EL85</accession>
<proteinExistence type="predicted"/>